<dbReference type="Pfam" id="PF13568">
    <property type="entry name" value="OMP_b-brl_2"/>
    <property type="match status" value="1"/>
</dbReference>
<name>A0A1H2WV28_9FLAO</name>
<accession>A0A1H2WV28</accession>
<feature type="chain" id="PRO_5011776505" evidence="1">
    <location>
        <begin position="24"/>
        <end position="233"/>
    </location>
</feature>
<protein>
    <submittedName>
        <fullName evidence="3">Outer membrane protein beta-barrel domain-containing protein</fullName>
    </submittedName>
</protein>
<keyword evidence="4" id="KW-1185">Reference proteome</keyword>
<dbReference type="AlphaFoldDB" id="A0A1H2WV28"/>
<evidence type="ECO:0000313" key="3">
    <source>
        <dbReference type="EMBL" id="SDW84421.1"/>
    </source>
</evidence>
<reference evidence="4" key="1">
    <citation type="submission" date="2016-10" db="EMBL/GenBank/DDBJ databases">
        <authorList>
            <person name="Varghese N."/>
            <person name="Submissions S."/>
        </authorList>
    </citation>
    <scope>NUCLEOTIDE SEQUENCE [LARGE SCALE GENOMIC DNA]</scope>
    <source>
        <strain evidence="4">DSM 25030</strain>
    </source>
</reference>
<dbReference type="RefSeq" id="WP_090293348.1">
    <property type="nucleotide sequence ID" value="NZ_FNKI01000001.1"/>
</dbReference>
<gene>
    <name evidence="3" type="ORF">SAMN04487892_2453</name>
</gene>
<dbReference type="InterPro" id="IPR025665">
    <property type="entry name" value="Beta-barrel_OMP_2"/>
</dbReference>
<evidence type="ECO:0000256" key="1">
    <source>
        <dbReference type="SAM" id="SignalP"/>
    </source>
</evidence>
<dbReference type="STRING" id="1073328.SAMN05216294_1073"/>
<evidence type="ECO:0000313" key="4">
    <source>
        <dbReference type="Proteomes" id="UP000199592"/>
    </source>
</evidence>
<feature type="domain" description="Outer membrane protein beta-barrel" evidence="2">
    <location>
        <begin position="29"/>
        <end position="207"/>
    </location>
</feature>
<keyword evidence="1" id="KW-0732">Signal</keyword>
<organism evidence="3 4">
    <name type="scientific">Flagellimonas zhangzhouensis</name>
    <dbReference type="NCBI Taxonomy" id="1073328"/>
    <lineage>
        <taxon>Bacteria</taxon>
        <taxon>Pseudomonadati</taxon>
        <taxon>Bacteroidota</taxon>
        <taxon>Flavobacteriia</taxon>
        <taxon>Flavobacteriales</taxon>
        <taxon>Flavobacteriaceae</taxon>
        <taxon>Flagellimonas</taxon>
    </lineage>
</organism>
<feature type="signal peptide" evidence="1">
    <location>
        <begin position="1"/>
        <end position="23"/>
    </location>
</feature>
<dbReference type="Proteomes" id="UP000199592">
    <property type="component" value="Unassembled WGS sequence"/>
</dbReference>
<proteinExistence type="predicted"/>
<dbReference type="EMBL" id="FNMY01000003">
    <property type="protein sequence ID" value="SDW84421.1"/>
    <property type="molecule type" value="Genomic_DNA"/>
</dbReference>
<evidence type="ECO:0000259" key="2">
    <source>
        <dbReference type="Pfam" id="PF13568"/>
    </source>
</evidence>
<dbReference type="OrthoDB" id="959017at2"/>
<sequence length="233" mass="26909">MKYSVLKYLFIFCFLGVGFTAYAQVEQDSVQLDTRYLEDQFYFGVGYNILMNRPDGVVQRNLSYNLQAGFMKDIPFNKRRNFGIGLGVGYAVNSYYSNVVATETNSVVSYEIMDQSMFNRSKFELHSLEIPFEIRWRTSTAEDYKFWRIYAGVKLGYVFSGTSKVVTDDGNHKFSNNDIEDFQYGLTFNFGYNTWNMHAYYGLKSLLEDGVALDSGAPLDFQVLRIGLIFYIL</sequence>